<keyword evidence="7" id="KW-1015">Disulfide bond</keyword>
<evidence type="ECO:0000256" key="6">
    <source>
        <dbReference type="ARBA" id="ARBA00022837"/>
    </source>
</evidence>
<comment type="caution">
    <text evidence="8">Lacks conserved residue(s) required for the propagation of feature annotation.</text>
</comment>
<dbReference type="GO" id="GO:0001868">
    <property type="term" value="P:regulation of complement activation, lectin pathway"/>
    <property type="evidence" value="ECO:0007669"/>
    <property type="project" value="UniProtKB-ARBA"/>
</dbReference>
<keyword evidence="14" id="KW-1185">Reference proteome</keyword>
<dbReference type="VEuPathDB" id="VectorBase:ISCI009434"/>
<dbReference type="EMBL" id="DS835253">
    <property type="protein sequence ID" value="EEC12532.1"/>
    <property type="molecule type" value="Genomic_DNA"/>
</dbReference>
<protein>
    <recommendedName>
        <fullName evidence="11">Sushi domain-containing protein</fullName>
    </recommendedName>
</protein>
<evidence type="ECO:0000313" key="13">
    <source>
        <dbReference type="EnsemblMetazoa" id="ISCW009434-PA"/>
    </source>
</evidence>
<evidence type="ECO:0000256" key="7">
    <source>
        <dbReference type="ARBA" id="ARBA00023157"/>
    </source>
</evidence>
<evidence type="ECO:0000256" key="5">
    <source>
        <dbReference type="ARBA" id="ARBA00022734"/>
    </source>
</evidence>
<dbReference type="GO" id="GO:0010185">
    <property type="term" value="P:regulation of cellular defense response"/>
    <property type="evidence" value="ECO:0007669"/>
    <property type="project" value="UniProtKB-ARBA"/>
</dbReference>
<comment type="function">
    <text evidence="1">Acts as a defensive agent. Recognizes blood group fucosylated oligosaccharides including A, B, H and Lewis B-type antigens. Does not recognize Lewis A antigen and has low affinity for monovalent haptens.</text>
</comment>
<dbReference type="EnsemblMetazoa" id="ISCW009434-RA">
    <property type="protein sequence ID" value="ISCW009434-PA"/>
    <property type="gene ID" value="ISCW009434"/>
</dbReference>
<dbReference type="PROSITE" id="PS50923">
    <property type="entry name" value="SUSHI"/>
    <property type="match status" value="1"/>
</dbReference>
<dbReference type="PANTHER" id="PTHR45713">
    <property type="entry name" value="FTP DOMAIN-CONTAINING PROTEIN"/>
    <property type="match status" value="1"/>
</dbReference>
<keyword evidence="10" id="KW-0732">Signal</keyword>
<dbReference type="SUPFAM" id="SSF49785">
    <property type="entry name" value="Galactose-binding domain-like"/>
    <property type="match status" value="1"/>
</dbReference>
<evidence type="ECO:0000259" key="11">
    <source>
        <dbReference type="PROSITE" id="PS50923"/>
    </source>
</evidence>
<dbReference type="SUPFAM" id="SSF57535">
    <property type="entry name" value="Complement control module/SCR domain"/>
    <property type="match status" value="1"/>
</dbReference>
<feature type="domain" description="Sushi" evidence="11">
    <location>
        <begin position="16"/>
        <end position="85"/>
    </location>
</feature>
<evidence type="ECO:0000256" key="9">
    <source>
        <dbReference type="SAM" id="Phobius"/>
    </source>
</evidence>
<dbReference type="InterPro" id="IPR000436">
    <property type="entry name" value="Sushi_SCR_CCP_dom"/>
</dbReference>
<dbReference type="GO" id="GO:0046872">
    <property type="term" value="F:metal ion binding"/>
    <property type="evidence" value="ECO:0007669"/>
    <property type="project" value="UniProtKB-KW"/>
</dbReference>
<evidence type="ECO:0000256" key="1">
    <source>
        <dbReference type="ARBA" id="ARBA00002219"/>
    </source>
</evidence>
<keyword evidence="6" id="KW-0106">Calcium</keyword>
<dbReference type="InterPro" id="IPR008979">
    <property type="entry name" value="Galactose-bd-like_sf"/>
</dbReference>
<dbReference type="SMART" id="SM00032">
    <property type="entry name" value="CCP"/>
    <property type="match status" value="1"/>
</dbReference>
<keyword evidence="9" id="KW-0472">Membrane</keyword>
<dbReference type="InParanoid" id="B7Q110"/>
<sequence>MFSALLVYALVVLSTDACRTPQVPNNGKISFRLPTKASPNEMSSYSAGMIAVYTCDGNFHLMGPRHRRCHDDGLWYPQSLPFCLSDVTNGLPAVQSSAYKVGGEAFFAVDGDRNTCTSTTVEESPWLAVHLEDVLPIAIIKLNFRYTTKPSAVYVTVRVGNSTRAYAHNAVCSVFKGMPPAGHSVYLLCPTVVHGRYVSIHLHGTASLSVCELVAYSEAASLEKSLNVVTLQSFDYTSARDVLERNDFMGVYIALSSLIFIVLLVGVLAHFNRKCSANSDVAEFPAVESETSDRVLDTRRVSQEKLIEIIP</sequence>
<dbReference type="HOGENOM" id="CLU_840155_0_0_1"/>
<evidence type="ECO:0000256" key="10">
    <source>
        <dbReference type="SAM" id="SignalP"/>
    </source>
</evidence>
<evidence type="ECO:0000313" key="14">
    <source>
        <dbReference type="Proteomes" id="UP000001555"/>
    </source>
</evidence>
<dbReference type="CDD" id="cd00033">
    <property type="entry name" value="CCP"/>
    <property type="match status" value="1"/>
</dbReference>
<feature type="signal peptide" evidence="10">
    <location>
        <begin position="1"/>
        <end position="17"/>
    </location>
</feature>
<dbReference type="EMBL" id="ABJB010890145">
    <property type="status" value="NOT_ANNOTATED_CDS"/>
    <property type="molecule type" value="Genomic_DNA"/>
</dbReference>
<evidence type="ECO:0000313" key="12">
    <source>
        <dbReference type="EMBL" id="EEC12532.1"/>
    </source>
</evidence>
<keyword evidence="5" id="KW-0430">Lectin</keyword>
<organism>
    <name type="scientific">Ixodes scapularis</name>
    <name type="common">Black-legged tick</name>
    <name type="synonym">Deer tick</name>
    <dbReference type="NCBI Taxonomy" id="6945"/>
    <lineage>
        <taxon>Eukaryota</taxon>
        <taxon>Metazoa</taxon>
        <taxon>Ecdysozoa</taxon>
        <taxon>Arthropoda</taxon>
        <taxon>Chelicerata</taxon>
        <taxon>Arachnida</taxon>
        <taxon>Acari</taxon>
        <taxon>Parasitiformes</taxon>
        <taxon>Ixodida</taxon>
        <taxon>Ixodoidea</taxon>
        <taxon>Ixodidae</taxon>
        <taxon>Ixodinae</taxon>
        <taxon>Ixodes</taxon>
    </lineage>
</organism>
<dbReference type="OrthoDB" id="547680at2759"/>
<evidence type="ECO:0000256" key="3">
    <source>
        <dbReference type="ARBA" id="ARBA00011233"/>
    </source>
</evidence>
<feature type="chain" id="PRO_5010826568" description="Sushi domain-containing protein" evidence="10">
    <location>
        <begin position="18"/>
        <end position="311"/>
    </location>
</feature>
<dbReference type="Proteomes" id="UP000001555">
    <property type="component" value="Unassembled WGS sequence"/>
</dbReference>
<accession>B7Q110</accession>
<reference evidence="12 14" key="1">
    <citation type="submission" date="2008-03" db="EMBL/GenBank/DDBJ databases">
        <title>Annotation of Ixodes scapularis.</title>
        <authorList>
            <consortium name="Ixodes scapularis Genome Project Consortium"/>
            <person name="Caler E."/>
            <person name="Hannick L.I."/>
            <person name="Bidwell S."/>
            <person name="Joardar V."/>
            <person name="Thiagarajan M."/>
            <person name="Amedeo P."/>
            <person name="Galinsky K.J."/>
            <person name="Schobel S."/>
            <person name="Inman J."/>
            <person name="Hostetler J."/>
            <person name="Miller J."/>
            <person name="Hammond M."/>
            <person name="Megy K."/>
            <person name="Lawson D."/>
            <person name="Kodira C."/>
            <person name="Sutton G."/>
            <person name="Meyer J."/>
            <person name="Hill C.A."/>
            <person name="Birren B."/>
            <person name="Nene V."/>
            <person name="Collins F."/>
            <person name="Alarcon-Chaidez F."/>
            <person name="Wikel S."/>
            <person name="Strausberg R."/>
        </authorList>
    </citation>
    <scope>NUCLEOTIDE SEQUENCE [LARGE SCALE GENOMIC DNA]</scope>
    <source>
        <strain evidence="14">Wikel</strain>
        <strain evidence="12">Wikel colony</strain>
    </source>
</reference>
<dbReference type="SMART" id="SM00607">
    <property type="entry name" value="FTP"/>
    <property type="match status" value="1"/>
</dbReference>
<keyword evidence="8" id="KW-0768">Sushi</keyword>
<dbReference type="AlphaFoldDB" id="B7Q110"/>
<evidence type="ECO:0000256" key="2">
    <source>
        <dbReference type="ARBA" id="ARBA00010147"/>
    </source>
</evidence>
<gene>
    <name evidence="12" type="ORF">IscW_ISCW009434</name>
</gene>
<feature type="transmembrane region" description="Helical" evidence="9">
    <location>
        <begin position="249"/>
        <end position="269"/>
    </location>
</feature>
<keyword evidence="9" id="KW-0812">Transmembrane</keyword>
<proteinExistence type="inferred from homology"/>
<dbReference type="GO" id="GO:0042806">
    <property type="term" value="F:fucose binding"/>
    <property type="evidence" value="ECO:0007669"/>
    <property type="project" value="UniProtKB-ARBA"/>
</dbReference>
<keyword evidence="4" id="KW-0479">Metal-binding</keyword>
<dbReference type="PANTHER" id="PTHR45713:SF6">
    <property type="entry name" value="F5_8 TYPE C DOMAIN-CONTAINING PROTEIN"/>
    <property type="match status" value="1"/>
</dbReference>
<dbReference type="InterPro" id="IPR051941">
    <property type="entry name" value="BG_Antigen-Binding_Lectin"/>
</dbReference>
<dbReference type="VEuPathDB" id="VectorBase:ISCP_031124"/>
<dbReference type="InterPro" id="IPR035976">
    <property type="entry name" value="Sushi/SCR/CCP_sf"/>
</dbReference>
<dbReference type="InterPro" id="IPR006585">
    <property type="entry name" value="FTP1"/>
</dbReference>
<dbReference type="Pfam" id="PF22633">
    <property type="entry name" value="F5_F8_type_C_2"/>
    <property type="match status" value="1"/>
</dbReference>
<dbReference type="Pfam" id="PF00084">
    <property type="entry name" value="Sushi"/>
    <property type="match status" value="1"/>
</dbReference>
<dbReference type="PaxDb" id="6945-B7Q110"/>
<dbReference type="Gene3D" id="2.10.70.10">
    <property type="entry name" value="Complement Module, domain 1"/>
    <property type="match status" value="1"/>
</dbReference>
<comment type="subunit">
    <text evidence="3">Homotrimer.</text>
</comment>
<comment type="similarity">
    <text evidence="2">Belongs to the fucolectin family.</text>
</comment>
<name>B7Q110_IXOSC</name>
<dbReference type="VEuPathDB" id="VectorBase:ISCW009434"/>
<dbReference type="Gene3D" id="2.60.120.260">
    <property type="entry name" value="Galactose-binding domain-like"/>
    <property type="match status" value="1"/>
</dbReference>
<evidence type="ECO:0000256" key="4">
    <source>
        <dbReference type="ARBA" id="ARBA00022723"/>
    </source>
</evidence>
<keyword evidence="9" id="KW-1133">Transmembrane helix</keyword>
<evidence type="ECO:0000256" key="8">
    <source>
        <dbReference type="PROSITE-ProRule" id="PRU00302"/>
    </source>
</evidence>
<reference evidence="13" key="2">
    <citation type="submission" date="2020-05" db="UniProtKB">
        <authorList>
            <consortium name="EnsemblMetazoa"/>
        </authorList>
    </citation>
    <scope>IDENTIFICATION</scope>
    <source>
        <strain evidence="13">wikel</strain>
    </source>
</reference>